<organism evidence="2 3">
    <name type="scientific">Flavobacterium beibuense F44-8</name>
    <dbReference type="NCBI Taxonomy" id="1406840"/>
    <lineage>
        <taxon>Bacteria</taxon>
        <taxon>Pseudomonadati</taxon>
        <taxon>Bacteroidota</taxon>
        <taxon>Flavobacteriia</taxon>
        <taxon>Flavobacteriales</taxon>
        <taxon>Flavobacteriaceae</taxon>
        <taxon>Flavobacterium</taxon>
    </lineage>
</organism>
<evidence type="ECO:0000313" key="2">
    <source>
        <dbReference type="EMBL" id="KGO84290.1"/>
    </source>
</evidence>
<comment type="caution">
    <text evidence="2">The sequence shown here is derived from an EMBL/GenBank/DDBJ whole genome shotgun (WGS) entry which is preliminary data.</text>
</comment>
<feature type="transmembrane region" description="Helical" evidence="1">
    <location>
        <begin position="308"/>
        <end position="329"/>
    </location>
</feature>
<dbReference type="Proteomes" id="UP000030129">
    <property type="component" value="Unassembled WGS sequence"/>
</dbReference>
<dbReference type="AlphaFoldDB" id="A0A0A2M7M9"/>
<keyword evidence="1" id="KW-0812">Transmembrane</keyword>
<accession>A0A0A2M7M9</accession>
<dbReference type="STRING" id="1406840.Q763_00665"/>
<feature type="transmembrane region" description="Helical" evidence="1">
    <location>
        <begin position="234"/>
        <end position="252"/>
    </location>
</feature>
<gene>
    <name evidence="2" type="ORF">Q763_00665</name>
</gene>
<keyword evidence="3" id="KW-1185">Reference proteome</keyword>
<feature type="transmembrane region" description="Helical" evidence="1">
    <location>
        <begin position="108"/>
        <end position="127"/>
    </location>
</feature>
<feature type="transmembrane region" description="Helical" evidence="1">
    <location>
        <begin position="51"/>
        <end position="68"/>
    </location>
</feature>
<dbReference type="RefSeq" id="WP_035129921.1">
    <property type="nucleotide sequence ID" value="NZ_JRLV01000001.1"/>
</dbReference>
<feature type="transmembrane region" description="Helical" evidence="1">
    <location>
        <begin position="74"/>
        <end position="96"/>
    </location>
</feature>
<sequence>MNNFFFFLCLLFTTFQSIYFYSINLAPFPLVAFFILFFITRERFTLFELKIILTFLCLISISIVIGILNEPYVWGYRFYFPRVVGWLLFPFSVILFRKAFYSFRVEEINKCLSCVLIVHLLLFYIQYFSFNFFNYKIDYLVSITGEVQRNGAAKLKEYSTQMIRTSGLFSEPGSYCVYIYILVVMKFILRRKITLLMLIGLVSMMLSYSMTGVLMVVLFLVLHLDLKRISFAKLVNYTLLLVVVAVVLYLQAKIFLGPILDRFNNLSEDSSASARFEGGIDNFVFEGHLFSGLGIGVLSNNIEAVSVILSGLFDFGIVLLSIFLFLHFVYIYKLGKIRNIVFLFAVLLSNISFNQIVYTMFFGFLLVNFCDNITNRC</sequence>
<feature type="transmembrane region" description="Helical" evidence="1">
    <location>
        <begin position="196"/>
        <end position="222"/>
    </location>
</feature>
<reference evidence="2 3" key="1">
    <citation type="submission" date="2013-09" db="EMBL/GenBank/DDBJ databases">
        <authorList>
            <person name="Zeng Z."/>
            <person name="Chen C."/>
        </authorList>
    </citation>
    <scope>NUCLEOTIDE SEQUENCE [LARGE SCALE GENOMIC DNA]</scope>
    <source>
        <strain evidence="2 3">F44-8</strain>
    </source>
</reference>
<dbReference type="EMBL" id="JRLV01000001">
    <property type="protein sequence ID" value="KGO84290.1"/>
    <property type="molecule type" value="Genomic_DNA"/>
</dbReference>
<keyword evidence="1" id="KW-1133">Transmembrane helix</keyword>
<name>A0A0A2M7M9_9FLAO</name>
<feature type="transmembrane region" description="Helical" evidence="1">
    <location>
        <begin position="341"/>
        <end position="367"/>
    </location>
</feature>
<feature type="transmembrane region" description="Helical" evidence="1">
    <location>
        <begin position="172"/>
        <end position="189"/>
    </location>
</feature>
<evidence type="ECO:0000256" key="1">
    <source>
        <dbReference type="SAM" id="Phobius"/>
    </source>
</evidence>
<proteinExistence type="predicted"/>
<protein>
    <submittedName>
        <fullName evidence="2">Uncharacterized protein</fullName>
    </submittedName>
</protein>
<evidence type="ECO:0000313" key="3">
    <source>
        <dbReference type="Proteomes" id="UP000030129"/>
    </source>
</evidence>
<feature type="transmembrane region" description="Helical" evidence="1">
    <location>
        <begin position="26"/>
        <end position="44"/>
    </location>
</feature>
<keyword evidence="1" id="KW-0472">Membrane</keyword>